<sequence>MKLLFDFFPILLFFIVFKFFDIYAATLAAIVGTVVQVGVTWIRTRKVEPMHLVSLAIIVIFGGATLFLKDELFIKWKPTVLNWLFGVAFLASQLFGKRTLIERMLGNQIVLPAWVWRRLNFSWAAFFFVLGGVNLFVIYNFSTEAWVNFKLFGLLGLTFLFVVAQSAYLSRFLPEPKPEEE</sequence>
<feature type="transmembrane region" description="Helical" evidence="5">
    <location>
        <begin position="151"/>
        <end position="169"/>
    </location>
</feature>
<dbReference type="NCBIfam" id="TIGR00997">
    <property type="entry name" value="ispZ"/>
    <property type="match status" value="1"/>
</dbReference>
<name>A0A250L008_9GAMM</name>
<feature type="transmembrane region" description="Helical" evidence="5">
    <location>
        <begin position="80"/>
        <end position="101"/>
    </location>
</feature>
<protein>
    <recommendedName>
        <fullName evidence="5">Inner membrane-spanning protein YciB</fullName>
    </recommendedName>
</protein>
<dbReference type="GO" id="GO:0005886">
    <property type="term" value="C:plasma membrane"/>
    <property type="evidence" value="ECO:0007669"/>
    <property type="project" value="UniProtKB-SubCell"/>
</dbReference>
<comment type="function">
    <text evidence="5">Plays a role in cell envelope biogenesis, maintenance of cell envelope integrity and membrane homeostasis.</text>
</comment>
<dbReference type="NCBIfam" id="NF001325">
    <property type="entry name" value="PRK00259.1-3"/>
    <property type="match status" value="1"/>
</dbReference>
<feature type="transmembrane region" description="Helical" evidence="5">
    <location>
        <begin position="50"/>
        <end position="68"/>
    </location>
</feature>
<dbReference type="PANTHER" id="PTHR36917:SF1">
    <property type="entry name" value="INNER MEMBRANE-SPANNING PROTEIN YCIB"/>
    <property type="match status" value="1"/>
</dbReference>
<keyword evidence="2 5" id="KW-0812">Transmembrane</keyword>
<evidence type="ECO:0000256" key="3">
    <source>
        <dbReference type="ARBA" id="ARBA00022989"/>
    </source>
</evidence>
<dbReference type="Pfam" id="PF04279">
    <property type="entry name" value="IspA"/>
    <property type="match status" value="1"/>
</dbReference>
<dbReference type="RefSeq" id="WP_119632244.1">
    <property type="nucleotide sequence ID" value="NZ_AP017928.1"/>
</dbReference>
<comment type="subcellular location">
    <subcellularLocation>
        <location evidence="5">Cell inner membrane</location>
        <topology evidence="5">Multi-pass membrane protein</topology>
    </subcellularLocation>
</comment>
<evidence type="ECO:0000313" key="6">
    <source>
        <dbReference type="EMBL" id="BBA37220.1"/>
    </source>
</evidence>
<comment type="similarity">
    <text evidence="5">Belongs to the YciB family.</text>
</comment>
<keyword evidence="3 5" id="KW-1133">Transmembrane helix</keyword>
<keyword evidence="7" id="KW-1185">Reference proteome</keyword>
<accession>A0A250L008</accession>
<dbReference type="Proteomes" id="UP000266313">
    <property type="component" value="Chromosome"/>
</dbReference>
<evidence type="ECO:0000256" key="4">
    <source>
        <dbReference type="ARBA" id="ARBA00023136"/>
    </source>
</evidence>
<dbReference type="PANTHER" id="PTHR36917">
    <property type="entry name" value="INTRACELLULAR SEPTATION PROTEIN A-RELATED"/>
    <property type="match status" value="1"/>
</dbReference>
<organism evidence="6 7">
    <name type="scientific">Methylocaldum marinum</name>
    <dbReference type="NCBI Taxonomy" id="1432792"/>
    <lineage>
        <taxon>Bacteria</taxon>
        <taxon>Pseudomonadati</taxon>
        <taxon>Pseudomonadota</taxon>
        <taxon>Gammaproteobacteria</taxon>
        <taxon>Methylococcales</taxon>
        <taxon>Methylococcaceae</taxon>
        <taxon>Methylocaldum</taxon>
    </lineage>
</organism>
<gene>
    <name evidence="5" type="primary">yciB</name>
    <name evidence="6" type="ORF">sS8_5300</name>
</gene>
<evidence type="ECO:0000256" key="2">
    <source>
        <dbReference type="ARBA" id="ARBA00022692"/>
    </source>
</evidence>
<keyword evidence="5" id="KW-0997">Cell inner membrane</keyword>
<keyword evidence="1 5" id="KW-1003">Cell membrane</keyword>
<dbReference type="InterPro" id="IPR006008">
    <property type="entry name" value="YciB"/>
</dbReference>
<reference evidence="6 7" key="1">
    <citation type="submission" date="2016-12" db="EMBL/GenBank/DDBJ databases">
        <title>Genome sequencing of Methylocaldum marinum.</title>
        <authorList>
            <person name="Takeuchi M."/>
            <person name="Kamagata Y."/>
            <person name="Hiraoka S."/>
            <person name="Oshima K."/>
            <person name="Hattori M."/>
            <person name="Iwasaki W."/>
        </authorList>
    </citation>
    <scope>NUCLEOTIDE SEQUENCE [LARGE SCALE GENOMIC DNA]</scope>
    <source>
        <strain evidence="6 7">S8</strain>
    </source>
</reference>
<keyword evidence="4 5" id="KW-0472">Membrane</keyword>
<feature type="transmembrane region" description="Helical" evidence="5">
    <location>
        <begin position="7"/>
        <end position="30"/>
    </location>
</feature>
<proteinExistence type="inferred from homology"/>
<evidence type="ECO:0000313" key="7">
    <source>
        <dbReference type="Proteomes" id="UP000266313"/>
    </source>
</evidence>
<dbReference type="OrthoDB" id="9788219at2"/>
<dbReference type="EMBL" id="AP017928">
    <property type="protein sequence ID" value="BBA37220.1"/>
    <property type="molecule type" value="Genomic_DNA"/>
</dbReference>
<dbReference type="HAMAP" id="MF_00189">
    <property type="entry name" value="YciB"/>
    <property type="match status" value="1"/>
</dbReference>
<feature type="transmembrane region" description="Helical" evidence="5">
    <location>
        <begin position="121"/>
        <end position="139"/>
    </location>
</feature>
<evidence type="ECO:0000256" key="1">
    <source>
        <dbReference type="ARBA" id="ARBA00022475"/>
    </source>
</evidence>
<evidence type="ECO:0000256" key="5">
    <source>
        <dbReference type="HAMAP-Rule" id="MF_00189"/>
    </source>
</evidence>
<dbReference type="KEGG" id="mmai:sS8_5300"/>
<dbReference type="AlphaFoldDB" id="A0A250L008"/>